<dbReference type="CDD" id="cd09920">
    <property type="entry name" value="SH2_Cbl-b_TKB"/>
    <property type="match status" value="1"/>
</dbReference>
<dbReference type="GO" id="GO:0023051">
    <property type="term" value="P:regulation of signaling"/>
    <property type="evidence" value="ECO:0007669"/>
    <property type="project" value="InterPro"/>
</dbReference>
<dbReference type="InterPro" id="IPR003153">
    <property type="entry name" value="Adaptor_Cbl_N_hlx"/>
</dbReference>
<proteinExistence type="predicted"/>
<dbReference type="GO" id="GO:0017124">
    <property type="term" value="F:SH3 domain binding"/>
    <property type="evidence" value="ECO:0007669"/>
    <property type="project" value="TreeGrafter"/>
</dbReference>
<reference evidence="17" key="1">
    <citation type="submission" date="2025-08" db="UniProtKB">
        <authorList>
            <consortium name="Ensembl"/>
        </authorList>
    </citation>
    <scope>IDENTIFICATION</scope>
</reference>
<evidence type="ECO:0000256" key="12">
    <source>
        <dbReference type="PROSITE-ProRule" id="PRU00175"/>
    </source>
</evidence>
<organism evidence="17 18">
    <name type="scientific">Eptatretus burgeri</name>
    <name type="common">Inshore hagfish</name>
    <dbReference type="NCBI Taxonomy" id="7764"/>
    <lineage>
        <taxon>Eukaryota</taxon>
        <taxon>Metazoa</taxon>
        <taxon>Chordata</taxon>
        <taxon>Craniata</taxon>
        <taxon>Vertebrata</taxon>
        <taxon>Cyclostomata</taxon>
        <taxon>Myxini</taxon>
        <taxon>Myxiniformes</taxon>
        <taxon>Myxinidae</taxon>
        <taxon>Eptatretinae</taxon>
        <taxon>Eptatretus</taxon>
    </lineage>
</organism>
<dbReference type="Pfam" id="PF02262">
    <property type="entry name" value="Cbl_N"/>
    <property type="match status" value="1"/>
</dbReference>
<dbReference type="InterPro" id="IPR013083">
    <property type="entry name" value="Znf_RING/FYVE/PHD"/>
</dbReference>
<dbReference type="InterPro" id="IPR036537">
    <property type="entry name" value="Adaptor_Cbl_N_dom_sf"/>
</dbReference>
<dbReference type="InterPro" id="IPR036860">
    <property type="entry name" value="SH2_dom_sf"/>
</dbReference>
<feature type="region of interest" description="Disordered" evidence="14">
    <location>
        <begin position="778"/>
        <end position="830"/>
    </location>
</feature>
<evidence type="ECO:0000256" key="11">
    <source>
        <dbReference type="ARBA" id="ARBA00022837"/>
    </source>
</evidence>
<dbReference type="SUPFAM" id="SSF47473">
    <property type="entry name" value="EF-hand"/>
    <property type="match status" value="1"/>
</dbReference>
<keyword evidence="9 13" id="KW-0833">Ubl conjugation pathway</keyword>
<dbReference type="Gene3D" id="3.30.505.10">
    <property type="entry name" value="SH2 domain"/>
    <property type="match status" value="1"/>
</dbReference>
<dbReference type="GO" id="GO:0008270">
    <property type="term" value="F:zinc ion binding"/>
    <property type="evidence" value="ECO:0007669"/>
    <property type="project" value="UniProtKB-KW"/>
</dbReference>
<evidence type="ECO:0000256" key="5">
    <source>
        <dbReference type="ARBA" id="ARBA00022679"/>
    </source>
</evidence>
<dbReference type="CDD" id="cd16708">
    <property type="entry name" value="RING-HC_Cbl"/>
    <property type="match status" value="1"/>
</dbReference>
<evidence type="ECO:0000256" key="6">
    <source>
        <dbReference type="ARBA" id="ARBA00022723"/>
    </source>
</evidence>
<dbReference type="GO" id="GO:0001784">
    <property type="term" value="F:phosphotyrosine residue binding"/>
    <property type="evidence" value="ECO:0007669"/>
    <property type="project" value="UniProtKB-UniRule"/>
</dbReference>
<feature type="compositionally biased region" description="Polar residues" evidence="14">
    <location>
        <begin position="609"/>
        <end position="621"/>
    </location>
</feature>
<comment type="domain">
    <text evidence="13">The N-terminus is composed of the phosphotyrosine binding (PTB) domain, a short linker region and the RING-type zinc finger. The PTB domain, which is also called TKB (tyrosine kinase binding) domain, is composed of three different subdomains: a four-helix bundle (4H), a calcium-binding EF hand and a divergent SH2 domain.</text>
</comment>
<dbReference type="InterPro" id="IPR024162">
    <property type="entry name" value="Adaptor_Cbl"/>
</dbReference>
<dbReference type="GeneTree" id="ENSGT00940000156631"/>
<comment type="function">
    <text evidence="13">E3 ubiquitin-protein ligase which accepts ubiquitin from specific E2 ubiquitin-conjugating enzymes, and transfers it to substrates, generally promoting their degradation by the proteasome.</text>
</comment>
<keyword evidence="8 12" id="KW-0863">Zinc-finger</keyword>
<evidence type="ECO:0000256" key="8">
    <source>
        <dbReference type="ARBA" id="ARBA00022771"/>
    </source>
</evidence>
<comment type="subcellular location">
    <subcellularLocation>
        <location evidence="2">Cytoplasm</location>
    </subcellularLocation>
</comment>
<feature type="region of interest" description="Disordered" evidence="14">
    <location>
        <begin position="496"/>
        <end position="738"/>
    </location>
</feature>
<dbReference type="InterPro" id="IPR014741">
    <property type="entry name" value="Adaptor_Cbl_EF_hand-like"/>
</dbReference>
<dbReference type="FunFam" id="3.30.505.10:FF:000154">
    <property type="entry name" value="E3 ubiquitin-protein ligase CBL"/>
    <property type="match status" value="1"/>
</dbReference>
<evidence type="ECO:0000256" key="10">
    <source>
        <dbReference type="ARBA" id="ARBA00022833"/>
    </source>
</evidence>
<dbReference type="PROSITE" id="PS51506">
    <property type="entry name" value="CBL_PTB"/>
    <property type="match status" value="1"/>
</dbReference>
<evidence type="ECO:0000256" key="4">
    <source>
        <dbReference type="ARBA" id="ARBA00022490"/>
    </source>
</evidence>
<keyword evidence="7" id="KW-0677">Repeat</keyword>
<evidence type="ECO:0000256" key="3">
    <source>
        <dbReference type="ARBA" id="ARBA00004906"/>
    </source>
</evidence>
<dbReference type="InterPro" id="IPR011992">
    <property type="entry name" value="EF-hand-dom_pair"/>
</dbReference>
<dbReference type="PROSITE" id="PS50089">
    <property type="entry name" value="ZF_RING_2"/>
    <property type="match status" value="1"/>
</dbReference>
<evidence type="ECO:0000256" key="7">
    <source>
        <dbReference type="ARBA" id="ARBA00022737"/>
    </source>
</evidence>
<evidence type="ECO:0000313" key="17">
    <source>
        <dbReference type="Ensembl" id="ENSEBUP00000021146.1"/>
    </source>
</evidence>
<dbReference type="GO" id="GO:0007166">
    <property type="term" value="P:cell surface receptor signaling pathway"/>
    <property type="evidence" value="ECO:0007669"/>
    <property type="project" value="InterPro"/>
</dbReference>
<dbReference type="Ensembl" id="ENSEBUT00000021722.1">
    <property type="protein sequence ID" value="ENSEBUP00000021146.1"/>
    <property type="gene ID" value="ENSEBUG00000013065.1"/>
</dbReference>
<evidence type="ECO:0000256" key="14">
    <source>
        <dbReference type="SAM" id="MobiDB-lite"/>
    </source>
</evidence>
<dbReference type="InterPro" id="IPR001841">
    <property type="entry name" value="Znf_RING"/>
</dbReference>
<dbReference type="Gene3D" id="1.10.238.10">
    <property type="entry name" value="EF-hand"/>
    <property type="match status" value="1"/>
</dbReference>
<dbReference type="SUPFAM" id="SSF57850">
    <property type="entry name" value="RING/U-box"/>
    <property type="match status" value="1"/>
</dbReference>
<dbReference type="GO" id="GO:0061630">
    <property type="term" value="F:ubiquitin protein ligase activity"/>
    <property type="evidence" value="ECO:0007669"/>
    <property type="project" value="UniProtKB-EC"/>
</dbReference>
<feature type="domain" description="Cbl-PTB" evidence="16">
    <location>
        <begin position="30"/>
        <end position="338"/>
    </location>
</feature>
<keyword evidence="4" id="KW-0963">Cytoplasm</keyword>
<dbReference type="FunFam" id="3.30.40.10:FF:000015">
    <property type="entry name" value="E3 ubiquitin-protein ligase CBL"/>
    <property type="match status" value="1"/>
</dbReference>
<dbReference type="SMART" id="SM00184">
    <property type="entry name" value="RING"/>
    <property type="match status" value="1"/>
</dbReference>
<keyword evidence="10 13" id="KW-0862">Zinc</keyword>
<dbReference type="SUPFAM" id="SSF55550">
    <property type="entry name" value="SH2 domain"/>
    <property type="match status" value="1"/>
</dbReference>
<dbReference type="Pfam" id="PF13920">
    <property type="entry name" value="zf-C3HC4_3"/>
    <property type="match status" value="1"/>
</dbReference>
<dbReference type="InterPro" id="IPR014742">
    <property type="entry name" value="Adaptor_Cbl_SH2-like"/>
</dbReference>
<feature type="compositionally biased region" description="Polar residues" evidence="14">
    <location>
        <begin position="815"/>
        <end position="829"/>
    </location>
</feature>
<evidence type="ECO:0000256" key="13">
    <source>
        <dbReference type="RuleBase" id="RU367001"/>
    </source>
</evidence>
<dbReference type="GO" id="GO:0005509">
    <property type="term" value="F:calcium ion binding"/>
    <property type="evidence" value="ECO:0007669"/>
    <property type="project" value="UniProtKB-UniRule"/>
</dbReference>
<dbReference type="GO" id="GO:0005886">
    <property type="term" value="C:plasma membrane"/>
    <property type="evidence" value="ECO:0007669"/>
    <property type="project" value="TreeGrafter"/>
</dbReference>
<keyword evidence="11 13" id="KW-0106">Calcium</keyword>
<dbReference type="Gene3D" id="3.30.40.10">
    <property type="entry name" value="Zinc/RING finger domain, C3HC4 (zinc finger)"/>
    <property type="match status" value="1"/>
</dbReference>
<feature type="domain" description="RING-type" evidence="15">
    <location>
        <begin position="368"/>
        <end position="407"/>
    </location>
</feature>
<name>A0A8C4QVF6_EPTBU</name>
<dbReference type="Proteomes" id="UP000694388">
    <property type="component" value="Unplaced"/>
</dbReference>
<protein>
    <recommendedName>
        <fullName evidence="13">E3 ubiquitin-protein ligase CBL</fullName>
        <ecNumber evidence="13">2.3.2.27</ecNumber>
    </recommendedName>
</protein>
<dbReference type="PROSITE" id="PS00518">
    <property type="entry name" value="ZF_RING_1"/>
    <property type="match status" value="1"/>
</dbReference>
<dbReference type="Pfam" id="PF02762">
    <property type="entry name" value="Cbl_N3"/>
    <property type="match status" value="1"/>
</dbReference>
<dbReference type="SUPFAM" id="SSF47668">
    <property type="entry name" value="N-terminal domain of cbl (N-cbl)"/>
    <property type="match status" value="1"/>
</dbReference>
<evidence type="ECO:0000256" key="2">
    <source>
        <dbReference type="ARBA" id="ARBA00004496"/>
    </source>
</evidence>
<accession>A0A8C4QVF6</accession>
<dbReference type="EC" id="2.3.2.27" evidence="13"/>
<evidence type="ECO:0000256" key="9">
    <source>
        <dbReference type="ARBA" id="ARBA00022786"/>
    </source>
</evidence>
<evidence type="ECO:0000259" key="15">
    <source>
        <dbReference type="PROSITE" id="PS50089"/>
    </source>
</evidence>
<reference evidence="17" key="2">
    <citation type="submission" date="2025-09" db="UniProtKB">
        <authorList>
            <consortium name="Ensembl"/>
        </authorList>
    </citation>
    <scope>IDENTIFICATION</scope>
</reference>
<evidence type="ECO:0000256" key="1">
    <source>
        <dbReference type="ARBA" id="ARBA00000900"/>
    </source>
</evidence>
<dbReference type="UniPathway" id="UPA00143"/>
<keyword evidence="5 13" id="KW-0808">Transferase</keyword>
<dbReference type="AlphaFoldDB" id="A0A8C4QVF6"/>
<dbReference type="Gene3D" id="1.10.8.10">
    <property type="entry name" value="DNA helicase RuvA subunit, C-terminal domain"/>
    <property type="match status" value="1"/>
</dbReference>
<dbReference type="PANTHER" id="PTHR23007">
    <property type="entry name" value="CBL"/>
    <property type="match status" value="1"/>
</dbReference>
<dbReference type="GO" id="GO:0045121">
    <property type="term" value="C:membrane raft"/>
    <property type="evidence" value="ECO:0007669"/>
    <property type="project" value="TreeGrafter"/>
</dbReference>
<comment type="catalytic activity">
    <reaction evidence="1 13">
        <text>S-ubiquitinyl-[E2 ubiquitin-conjugating enzyme]-L-cysteine + [acceptor protein]-L-lysine = [E2 ubiquitin-conjugating enzyme]-L-cysteine + N(6)-ubiquitinyl-[acceptor protein]-L-lysine.</text>
        <dbReference type="EC" id="2.3.2.27"/>
    </reaction>
</comment>
<keyword evidence="6 13" id="KW-0479">Metal-binding</keyword>
<comment type="pathway">
    <text evidence="3 13">Protein modification; protein ubiquitination.</text>
</comment>
<dbReference type="GO" id="GO:0005737">
    <property type="term" value="C:cytoplasm"/>
    <property type="evidence" value="ECO:0007669"/>
    <property type="project" value="UniProtKB-SubCell"/>
</dbReference>
<sequence length="874" mass="97206">MATAAGRMQRSALKGRLFGHMMDAIHDAMGPPKQAVDRRAVEKTWKQMDKLVRHCQNPKVQLKNSPPYILDILPDTYQHLRLILSRYEERGGLGTLTDNLYFRIFIDNLMHKTRQAAALFKEGKERMYDENSQHRRHLTKLSLIFSHMLSELKAIFPGGLYQGDAFRITKADAADFWKRAFGDSTIVPWKTFRQCLQMVHPIDSGLEAMALKSTIDLTCNDYISIFEFDIFTRLFQPWSSLLRNWNVLAVTHPGYMAFLTYDEVKARLSKYSNLPCSYIFRLSCTRLGQWAIGYVTADGHILQTIPHNKPLYQALLDGYKEGFYLYPDGKSGNPDLSGLCDPLPQDHITVTQEQYELYCEMGSSFQLCKICAENDKDVKIEPCGHLMCTACLASWQESDGQGCPFCRCEIKGTEAVVVDPFRPGELGRRGPGDILYSPSGDPDEDDEEKGLDGGFLAMQRLRPKSEQTVSPVGSPPSSPHLIQRLMHTCEPCLPPVPPRLDLATRSGSPPNPSPNNSPKLGRKPLPLPPPPSSQRELPPLPSEARPCLTSRKPLPITPESPLPRDYPGRPLSVQPPDTLDLRPCSRGLTSVSRPSPRSPSPFTELPRTTVDTTDTGWSADSISLEACSPSSSLRPVPEMPRTRCPSVGIHRNGPSNDVEVERGRGNGTRPLGHRRMPLPPERSESSSSDGEDVADSFDRQSELHGSSSQSSLGIWRSPNDHGECEPGIQGTLLNPQCNRPPIRRVALATSDTLSSPELPDDYDVPTAALPTVPRRCRFAESSVPPRPLEKTVSNHVVPDRPPRPLPRRTSGDRSPAQTPEPTQTPSHNWPTAVAALSLEGYERTDVERALTIAHGDLHIARSILHEFVPPTMRS</sequence>
<feature type="region of interest" description="Disordered" evidence="14">
    <location>
        <begin position="422"/>
        <end position="451"/>
    </location>
</feature>
<dbReference type="PANTHER" id="PTHR23007:SF11">
    <property type="entry name" value="E3 UBIQUITIN-PROTEIN LIGASE CBL"/>
    <property type="match status" value="1"/>
</dbReference>
<dbReference type="GO" id="GO:0030971">
    <property type="term" value="F:receptor tyrosine kinase binding"/>
    <property type="evidence" value="ECO:0007669"/>
    <property type="project" value="TreeGrafter"/>
</dbReference>
<dbReference type="Pfam" id="PF02761">
    <property type="entry name" value="Cbl_N2"/>
    <property type="match status" value="1"/>
</dbReference>
<dbReference type="FunFam" id="1.20.930.20:FF:000001">
    <property type="entry name" value="E3 ubiquitin-protein ligase CBL"/>
    <property type="match status" value="1"/>
</dbReference>
<dbReference type="InterPro" id="IPR017907">
    <property type="entry name" value="Znf_RING_CS"/>
</dbReference>
<dbReference type="GO" id="GO:0016567">
    <property type="term" value="P:protein ubiquitination"/>
    <property type="evidence" value="ECO:0007669"/>
    <property type="project" value="UniProtKB-UniPathway"/>
</dbReference>
<evidence type="ECO:0000313" key="18">
    <source>
        <dbReference type="Proteomes" id="UP000694388"/>
    </source>
</evidence>
<evidence type="ECO:0000259" key="16">
    <source>
        <dbReference type="PROSITE" id="PS51506"/>
    </source>
</evidence>
<dbReference type="FunFam" id="1.10.238.10:FF:000022">
    <property type="entry name" value="E3 ubiquitin-protein ligase CBL"/>
    <property type="match status" value="1"/>
</dbReference>
<dbReference type="Gene3D" id="1.20.930.20">
    <property type="entry name" value="Adaptor protein Cbl, N-terminal domain"/>
    <property type="match status" value="1"/>
</dbReference>
<feature type="compositionally biased region" description="Low complexity" evidence="14">
    <location>
        <begin position="703"/>
        <end position="713"/>
    </location>
</feature>
<keyword evidence="18" id="KW-1185">Reference proteome</keyword>
<dbReference type="InterPro" id="IPR024159">
    <property type="entry name" value="Cbl_PTB"/>
</dbReference>